<dbReference type="AlphaFoldDB" id="A0A4R1KDD2"/>
<dbReference type="Proteomes" id="UP000294614">
    <property type="component" value="Unassembled WGS sequence"/>
</dbReference>
<dbReference type="SUPFAM" id="SSF46785">
    <property type="entry name" value="Winged helix' DNA-binding domain"/>
    <property type="match status" value="1"/>
</dbReference>
<dbReference type="PANTHER" id="PTHR33221:SF2">
    <property type="entry name" value="TRANSCRIPTIONAL REGULATOR"/>
    <property type="match status" value="1"/>
</dbReference>
<dbReference type="PANTHER" id="PTHR33221">
    <property type="entry name" value="WINGED HELIX-TURN-HELIX TRANSCRIPTIONAL REGULATOR, RRF2 FAMILY"/>
    <property type="match status" value="1"/>
</dbReference>
<dbReference type="GO" id="GO:0003700">
    <property type="term" value="F:DNA-binding transcription factor activity"/>
    <property type="evidence" value="ECO:0007669"/>
    <property type="project" value="TreeGrafter"/>
</dbReference>
<dbReference type="Gene3D" id="1.10.10.10">
    <property type="entry name" value="Winged helix-like DNA-binding domain superfamily/Winged helix DNA-binding domain"/>
    <property type="match status" value="1"/>
</dbReference>
<dbReference type="PROSITE" id="PS51197">
    <property type="entry name" value="HTH_RRF2_2"/>
    <property type="match status" value="1"/>
</dbReference>
<accession>A0A4R1KDD2</accession>
<sequence>MKVTRASDYAIRALIHMAHKPLGTTFMRSELATECDIPDSFLGKILQNLAKSEILTSERGKKGGFKIAKDISQITVYDIITAIEGELSLNKCIFDDDFCNLVHSCTAHVMWSDIQTKLIAMLKSYTLASLAEKY</sequence>
<proteinExistence type="predicted"/>
<gene>
    <name evidence="1" type="ORF">C8D98_1135</name>
</gene>
<reference evidence="1 2" key="1">
    <citation type="submission" date="2019-03" db="EMBL/GenBank/DDBJ databases">
        <title>Genomic Encyclopedia of Type Strains, Phase IV (KMG-IV): sequencing the most valuable type-strain genomes for metagenomic binning, comparative biology and taxonomic classification.</title>
        <authorList>
            <person name="Goeker M."/>
        </authorList>
    </citation>
    <scope>NUCLEOTIDE SEQUENCE [LARGE SCALE GENOMIC DNA]</scope>
    <source>
        <strain evidence="1 2">DSM 24984</strain>
    </source>
</reference>
<dbReference type="OrthoDB" id="9800519at2"/>
<dbReference type="GO" id="GO:0005829">
    <property type="term" value="C:cytosol"/>
    <property type="evidence" value="ECO:0007669"/>
    <property type="project" value="TreeGrafter"/>
</dbReference>
<dbReference type="EMBL" id="SMGG01000003">
    <property type="protein sequence ID" value="TCK62606.1"/>
    <property type="molecule type" value="Genomic_DNA"/>
</dbReference>
<dbReference type="InterPro" id="IPR000944">
    <property type="entry name" value="Tscrpt_reg_Rrf2"/>
</dbReference>
<dbReference type="InterPro" id="IPR036390">
    <property type="entry name" value="WH_DNA-bd_sf"/>
</dbReference>
<name>A0A4R1KDD2_9BACT</name>
<organism evidence="1 2">
    <name type="scientific">Seleniivibrio woodruffii</name>
    <dbReference type="NCBI Taxonomy" id="1078050"/>
    <lineage>
        <taxon>Bacteria</taxon>
        <taxon>Pseudomonadati</taxon>
        <taxon>Deferribacterota</taxon>
        <taxon>Deferribacteres</taxon>
        <taxon>Deferribacterales</taxon>
        <taxon>Geovibrionaceae</taxon>
        <taxon>Seleniivibrio</taxon>
    </lineage>
</organism>
<protein>
    <submittedName>
        <fullName evidence="1">BadM/Rrf2 family transcriptional regulator</fullName>
    </submittedName>
</protein>
<dbReference type="Pfam" id="PF02082">
    <property type="entry name" value="Rrf2"/>
    <property type="match status" value="1"/>
</dbReference>
<evidence type="ECO:0000313" key="2">
    <source>
        <dbReference type="Proteomes" id="UP000294614"/>
    </source>
</evidence>
<dbReference type="NCBIfam" id="TIGR00738">
    <property type="entry name" value="rrf2_super"/>
    <property type="match status" value="1"/>
</dbReference>
<evidence type="ECO:0000313" key="1">
    <source>
        <dbReference type="EMBL" id="TCK62606.1"/>
    </source>
</evidence>
<comment type="caution">
    <text evidence="1">The sequence shown here is derived from an EMBL/GenBank/DDBJ whole genome shotgun (WGS) entry which is preliminary data.</text>
</comment>
<dbReference type="RefSeq" id="WP_132872794.1">
    <property type="nucleotide sequence ID" value="NZ_JAJUHT010000013.1"/>
</dbReference>
<keyword evidence="2" id="KW-1185">Reference proteome</keyword>
<dbReference type="InterPro" id="IPR036388">
    <property type="entry name" value="WH-like_DNA-bd_sf"/>
</dbReference>